<name>L7JXM6_TRAHO</name>
<evidence type="ECO:0000313" key="2">
    <source>
        <dbReference type="Proteomes" id="UP000011185"/>
    </source>
</evidence>
<organism evidence="1 2">
    <name type="scientific">Trachipleistophora hominis</name>
    <name type="common">Microsporidian parasite</name>
    <dbReference type="NCBI Taxonomy" id="72359"/>
    <lineage>
        <taxon>Eukaryota</taxon>
        <taxon>Fungi</taxon>
        <taxon>Fungi incertae sedis</taxon>
        <taxon>Microsporidia</taxon>
        <taxon>Pleistophoridae</taxon>
        <taxon>Trachipleistophora</taxon>
    </lineage>
</organism>
<dbReference type="Proteomes" id="UP000011185">
    <property type="component" value="Unassembled WGS sequence"/>
</dbReference>
<dbReference type="AlphaFoldDB" id="L7JXM6"/>
<reference evidence="1 2" key="1">
    <citation type="journal article" date="2012" name="PLoS Pathog.">
        <title>The genome of the obligate intracellular parasite Trachipleistophora hominis: new insights into microsporidian genome dynamics and reductive evolution.</title>
        <authorList>
            <person name="Heinz E."/>
            <person name="Williams T.A."/>
            <person name="Nakjang S."/>
            <person name="Noel C.J."/>
            <person name="Swan D.C."/>
            <person name="Goldberg A.V."/>
            <person name="Harris S.R."/>
            <person name="Weinmaier T."/>
            <person name="Markert S."/>
            <person name="Becher D."/>
            <person name="Bernhardt J."/>
            <person name="Dagan T."/>
            <person name="Hacker C."/>
            <person name="Lucocq J.M."/>
            <person name="Schweder T."/>
            <person name="Rattei T."/>
            <person name="Hall N."/>
            <person name="Hirt R.P."/>
            <person name="Embley T.M."/>
        </authorList>
    </citation>
    <scope>NUCLEOTIDE SEQUENCE [LARGE SCALE GENOMIC DNA]</scope>
</reference>
<keyword evidence="2" id="KW-1185">Reference proteome</keyword>
<sequence length="137" mass="16100">MQYNFSKDTRFKQLPENIKKRLITLYNKTKQRKEIKSEELDTSMFTALSTKLTNVHSYELTKNYGLLVGAGEYYKECREKNSKMDATDGRKELEDMCKIYNESIGSRDVLGEMIDCVCLMSGKFLELKRNRNEKKKL</sequence>
<dbReference type="InParanoid" id="L7JXM6"/>
<proteinExistence type="predicted"/>
<evidence type="ECO:0000313" key="1">
    <source>
        <dbReference type="EMBL" id="ELQ75512.1"/>
    </source>
</evidence>
<gene>
    <name evidence="1" type="ORF">THOM_1554</name>
</gene>
<dbReference type="EMBL" id="JH993952">
    <property type="protein sequence ID" value="ELQ75512.1"/>
    <property type="molecule type" value="Genomic_DNA"/>
</dbReference>
<dbReference type="OMA" id="CLMSGKF"/>
<dbReference type="HOGENOM" id="CLU_1887317_0_0_1"/>
<dbReference type="OrthoDB" id="2189745at2759"/>
<protein>
    <submittedName>
        <fullName evidence="1">Uncharacterized protein</fullName>
    </submittedName>
</protein>
<dbReference type="VEuPathDB" id="MicrosporidiaDB:THOM_1554"/>
<accession>L7JXM6</accession>